<feature type="binding site" evidence="10">
    <location>
        <position position="45"/>
    </location>
    <ligand>
        <name>a ubiquinone</name>
        <dbReference type="ChEBI" id="CHEBI:16389"/>
        <note>ligand shared with IP/SDHB</note>
    </ligand>
</feature>
<keyword evidence="9 12" id="KW-0472">Membrane</keyword>
<evidence type="ECO:0000256" key="8">
    <source>
        <dbReference type="ARBA" id="ARBA00023128"/>
    </source>
</evidence>
<evidence type="ECO:0000313" key="14">
    <source>
        <dbReference type="Proteomes" id="UP000750711"/>
    </source>
</evidence>
<comment type="similarity">
    <text evidence="2 12">Belongs to the CybS family.</text>
</comment>
<keyword evidence="11" id="KW-0408">Iron</keyword>
<dbReference type="GO" id="GO:0006121">
    <property type="term" value="P:mitochondrial electron transport, succinate to ubiquinone"/>
    <property type="evidence" value="ECO:0007669"/>
    <property type="project" value="TreeGrafter"/>
</dbReference>
<keyword evidence="6 12" id="KW-0809">Transit peptide</keyword>
<gene>
    <name evidence="13" type="ORF">GP486_000801</name>
</gene>
<dbReference type="GO" id="GO:0006099">
    <property type="term" value="P:tricarboxylic acid cycle"/>
    <property type="evidence" value="ECO:0007669"/>
    <property type="project" value="TreeGrafter"/>
</dbReference>
<evidence type="ECO:0000256" key="7">
    <source>
        <dbReference type="ARBA" id="ARBA00022989"/>
    </source>
</evidence>
<keyword evidence="8 12" id="KW-0496">Mitochondrion</keyword>
<dbReference type="GO" id="GO:0005743">
    <property type="term" value="C:mitochondrial inner membrane"/>
    <property type="evidence" value="ECO:0007669"/>
    <property type="project" value="UniProtKB-SubCell"/>
</dbReference>
<dbReference type="InterPro" id="IPR034804">
    <property type="entry name" value="SQR/QFR_C/D"/>
</dbReference>
<comment type="caution">
    <text evidence="13">The sequence shown here is derived from an EMBL/GenBank/DDBJ whole genome shotgun (WGS) entry which is preliminary data.</text>
</comment>
<keyword evidence="5 12" id="KW-0999">Mitochondrion inner membrane</keyword>
<dbReference type="AlphaFoldDB" id="A0A9P8LID4"/>
<dbReference type="GO" id="GO:0048039">
    <property type="term" value="F:ubiquinone binding"/>
    <property type="evidence" value="ECO:0007669"/>
    <property type="project" value="TreeGrafter"/>
</dbReference>
<dbReference type="EMBL" id="JAGHQM010000059">
    <property type="protein sequence ID" value="KAH0565809.1"/>
    <property type="molecule type" value="Genomic_DNA"/>
</dbReference>
<evidence type="ECO:0000256" key="3">
    <source>
        <dbReference type="ARBA" id="ARBA00022448"/>
    </source>
</evidence>
<evidence type="ECO:0000256" key="9">
    <source>
        <dbReference type="ARBA" id="ARBA00023136"/>
    </source>
</evidence>
<evidence type="ECO:0000256" key="2">
    <source>
        <dbReference type="ARBA" id="ARBA00007294"/>
    </source>
</evidence>
<dbReference type="InterPro" id="IPR007992">
    <property type="entry name" value="CybS"/>
</dbReference>
<proteinExistence type="inferred from homology"/>
<keyword evidence="4" id="KW-0812">Transmembrane</keyword>
<keyword evidence="14" id="KW-1185">Reference proteome</keyword>
<dbReference type="CDD" id="cd03496">
    <property type="entry name" value="SQR_TypeC_CybS"/>
    <property type="match status" value="1"/>
</dbReference>
<evidence type="ECO:0000256" key="6">
    <source>
        <dbReference type="ARBA" id="ARBA00022946"/>
    </source>
</evidence>
<evidence type="ECO:0000256" key="10">
    <source>
        <dbReference type="PIRSR" id="PIRSR607992-1"/>
    </source>
</evidence>
<reference evidence="13" key="1">
    <citation type="submission" date="2021-03" db="EMBL/GenBank/DDBJ databases">
        <title>Comparative genomics and phylogenomic investigation of the class Geoglossomycetes provide insights into ecological specialization and systematics.</title>
        <authorList>
            <person name="Melie T."/>
            <person name="Pirro S."/>
            <person name="Miller A.N."/>
            <person name="Quandt A."/>
        </authorList>
    </citation>
    <scope>NUCLEOTIDE SEQUENCE</scope>
    <source>
        <strain evidence="13">CAQ_001_2017</strain>
    </source>
</reference>
<feature type="binding site" description="axial binding residue" evidence="11">
    <location>
        <position position="33"/>
    </location>
    <ligand>
        <name>heme b</name>
        <dbReference type="ChEBI" id="CHEBI:60344"/>
        <note>ligand shared with SDHC</note>
    </ligand>
    <ligandPart>
        <name>Fe</name>
        <dbReference type="ChEBI" id="CHEBI:18248"/>
    </ligandPart>
</feature>
<keyword evidence="3" id="KW-0813">Transport</keyword>
<sequence length="93" mass="10264">MEVTTGHLKVAPFAAGSMNPATDAILCATLLIHSHIGFQSMIVDYLPQKRIPRTRKVFHWGLRAATLVVGIGLYEFETNDVGLTEAIKRVWTA</sequence>
<evidence type="ECO:0000256" key="4">
    <source>
        <dbReference type="ARBA" id="ARBA00022692"/>
    </source>
</evidence>
<dbReference type="GO" id="GO:0046872">
    <property type="term" value="F:metal ion binding"/>
    <property type="evidence" value="ECO:0007669"/>
    <property type="project" value="UniProtKB-KW"/>
</dbReference>
<keyword evidence="7" id="KW-1133">Transmembrane helix</keyword>
<keyword evidence="11" id="KW-0479">Metal-binding</keyword>
<name>A0A9P8LID4_9PEZI</name>
<dbReference type="PANTHER" id="PTHR13337:SF2">
    <property type="entry name" value="SUCCINATE DEHYDROGENASE [UBIQUINONE] CYTOCHROME B SMALL SUBUNIT, MITOCHONDRIAL"/>
    <property type="match status" value="1"/>
</dbReference>
<evidence type="ECO:0000256" key="11">
    <source>
        <dbReference type="PIRSR" id="PIRSR607992-2"/>
    </source>
</evidence>
<dbReference type="SUPFAM" id="SSF81343">
    <property type="entry name" value="Fumarate reductase respiratory complex transmembrane subunits"/>
    <property type="match status" value="1"/>
</dbReference>
<evidence type="ECO:0000256" key="12">
    <source>
        <dbReference type="RuleBase" id="RU364031"/>
    </source>
</evidence>
<evidence type="ECO:0000256" key="1">
    <source>
        <dbReference type="ARBA" id="ARBA00004448"/>
    </source>
</evidence>
<accession>A0A9P8LID4</accession>
<protein>
    <recommendedName>
        <fullName evidence="12">Succinate dehydrogenase [ubiquinone] cytochrome b small subunit</fullName>
    </recommendedName>
</protein>
<evidence type="ECO:0000313" key="13">
    <source>
        <dbReference type="EMBL" id="KAH0565809.1"/>
    </source>
</evidence>
<dbReference type="Pfam" id="PF05328">
    <property type="entry name" value="CybS"/>
    <property type="match status" value="1"/>
</dbReference>
<dbReference type="PANTHER" id="PTHR13337">
    <property type="entry name" value="SUCCINATE DEHYDROGENASE"/>
    <property type="match status" value="1"/>
</dbReference>
<dbReference type="Proteomes" id="UP000750711">
    <property type="component" value="Unassembled WGS sequence"/>
</dbReference>
<organism evidence="13 14">
    <name type="scientific">Trichoglossum hirsutum</name>
    <dbReference type="NCBI Taxonomy" id="265104"/>
    <lineage>
        <taxon>Eukaryota</taxon>
        <taxon>Fungi</taxon>
        <taxon>Dikarya</taxon>
        <taxon>Ascomycota</taxon>
        <taxon>Pezizomycotina</taxon>
        <taxon>Geoglossomycetes</taxon>
        <taxon>Geoglossales</taxon>
        <taxon>Geoglossaceae</taxon>
        <taxon>Trichoglossum</taxon>
    </lineage>
</organism>
<dbReference type="Gene3D" id="1.20.1300.10">
    <property type="entry name" value="Fumarate reductase/succinate dehydrogenase, transmembrane subunit"/>
    <property type="match status" value="1"/>
</dbReference>
<evidence type="ECO:0000256" key="5">
    <source>
        <dbReference type="ARBA" id="ARBA00022792"/>
    </source>
</evidence>
<comment type="subcellular location">
    <subcellularLocation>
        <location evidence="1 12">Mitochondrion inner membrane</location>
        <topology evidence="1 12">Multi-pass membrane protein</topology>
    </subcellularLocation>
</comment>
<dbReference type="GO" id="GO:0020037">
    <property type="term" value="F:heme binding"/>
    <property type="evidence" value="ECO:0007669"/>
    <property type="project" value="TreeGrafter"/>
</dbReference>